<dbReference type="RefSeq" id="WP_249713362.1">
    <property type="nucleotide sequence ID" value="NZ_JAMFMB010000048.1"/>
</dbReference>
<name>A0ABT0QA30_9RHOB</name>
<organism evidence="1 2">
    <name type="scientific">Ruegeria spongiae</name>
    <dbReference type="NCBI Taxonomy" id="2942209"/>
    <lineage>
        <taxon>Bacteria</taxon>
        <taxon>Pseudomonadati</taxon>
        <taxon>Pseudomonadota</taxon>
        <taxon>Alphaproteobacteria</taxon>
        <taxon>Rhodobacterales</taxon>
        <taxon>Roseobacteraceae</taxon>
        <taxon>Ruegeria</taxon>
    </lineage>
</organism>
<protein>
    <submittedName>
        <fullName evidence="1">Uncharacterized protein</fullName>
    </submittedName>
</protein>
<proteinExistence type="predicted"/>
<dbReference type="Proteomes" id="UP001203880">
    <property type="component" value="Unassembled WGS sequence"/>
</dbReference>
<sequence length="105" mass="11638">MKGRIQKLEQSALSSMSDLAPTYVRDESGAVVGAEFREIGLLPLSRQARESEAEFLNRFHLSIVTRSTECATPLYPLLSTETLERCQAALDSFIAESTSTKDLKQ</sequence>
<gene>
    <name evidence="1" type="ORF">M3P21_21105</name>
</gene>
<evidence type="ECO:0000313" key="1">
    <source>
        <dbReference type="EMBL" id="MCL6286018.1"/>
    </source>
</evidence>
<keyword evidence="2" id="KW-1185">Reference proteome</keyword>
<dbReference type="EMBL" id="JAMFMB010000048">
    <property type="protein sequence ID" value="MCL6286018.1"/>
    <property type="molecule type" value="Genomic_DNA"/>
</dbReference>
<accession>A0ABT0QA30</accession>
<reference evidence="1" key="1">
    <citation type="submission" date="2022-05" db="EMBL/GenBank/DDBJ databases">
        <authorList>
            <person name="Park J.-S."/>
        </authorList>
    </citation>
    <scope>NUCLEOTIDE SEQUENCE</scope>
    <source>
        <strain evidence="1">2012CJ41-6</strain>
    </source>
</reference>
<comment type="caution">
    <text evidence="1">The sequence shown here is derived from an EMBL/GenBank/DDBJ whole genome shotgun (WGS) entry which is preliminary data.</text>
</comment>
<evidence type="ECO:0000313" key="2">
    <source>
        <dbReference type="Proteomes" id="UP001203880"/>
    </source>
</evidence>